<dbReference type="GO" id="GO:0016787">
    <property type="term" value="F:hydrolase activity"/>
    <property type="evidence" value="ECO:0007669"/>
    <property type="project" value="UniProtKB-KW"/>
</dbReference>
<evidence type="ECO:0000313" key="2">
    <source>
        <dbReference type="Proteomes" id="UP000321518"/>
    </source>
</evidence>
<protein>
    <submittedName>
        <fullName evidence="1">Glycoside hydrolase family 16 protein</fullName>
    </submittedName>
</protein>
<gene>
    <name evidence="1" type="ORF">Rt10032_c07g3352</name>
</gene>
<accession>A0A511KHD1</accession>
<reference evidence="1 2" key="1">
    <citation type="submission" date="2019-07" db="EMBL/GenBank/DDBJ databases">
        <title>Rhodotorula toruloides NBRC10032 genome sequencing.</title>
        <authorList>
            <person name="Shida Y."/>
            <person name="Takaku H."/>
            <person name="Ogasawara W."/>
            <person name="Mori K."/>
        </authorList>
    </citation>
    <scope>NUCLEOTIDE SEQUENCE [LARGE SCALE GENOMIC DNA]</scope>
    <source>
        <strain evidence="1 2">NBRC10032</strain>
    </source>
</reference>
<dbReference type="Proteomes" id="UP000321518">
    <property type="component" value="Unassembled WGS sequence"/>
</dbReference>
<comment type="caution">
    <text evidence="1">The sequence shown here is derived from an EMBL/GenBank/DDBJ whole genome shotgun (WGS) entry which is preliminary data.</text>
</comment>
<sequence length="74" mass="8297">MLVLLAVDALEGALWRTGDRGSASQSIQIAPFTSGYNWKNTSPNVEFNPDRTIQQNQWHGRRVVRKALSETGVR</sequence>
<dbReference type="EMBL" id="BJWK01000007">
    <property type="protein sequence ID" value="GEM09335.1"/>
    <property type="molecule type" value="Genomic_DNA"/>
</dbReference>
<keyword evidence="1" id="KW-0378">Hydrolase</keyword>
<dbReference type="AlphaFoldDB" id="A0A511KHD1"/>
<name>A0A511KHD1_RHOTO</name>
<organism evidence="1 2">
    <name type="scientific">Rhodotorula toruloides</name>
    <name type="common">Yeast</name>
    <name type="synonym">Rhodosporidium toruloides</name>
    <dbReference type="NCBI Taxonomy" id="5286"/>
    <lineage>
        <taxon>Eukaryota</taxon>
        <taxon>Fungi</taxon>
        <taxon>Dikarya</taxon>
        <taxon>Basidiomycota</taxon>
        <taxon>Pucciniomycotina</taxon>
        <taxon>Microbotryomycetes</taxon>
        <taxon>Sporidiobolales</taxon>
        <taxon>Sporidiobolaceae</taxon>
        <taxon>Rhodotorula</taxon>
    </lineage>
</organism>
<proteinExistence type="predicted"/>
<evidence type="ECO:0000313" key="1">
    <source>
        <dbReference type="EMBL" id="GEM09335.1"/>
    </source>
</evidence>